<evidence type="ECO:0000313" key="1">
    <source>
        <dbReference type="EMBL" id="KAK7331984.1"/>
    </source>
</evidence>
<name>A0AAN9QEA0_PHACN</name>
<comment type="caution">
    <text evidence="1">The sequence shown here is derived from an EMBL/GenBank/DDBJ whole genome shotgun (WGS) entry which is preliminary data.</text>
</comment>
<sequence length="154" mass="17672">MGERNEGKERIKCSSTTVQHIPVLMPLLMEELCRGTAEWILHPVVYHSVGPSTCHVHSPLIFPRKHRRWYSGVGGCARNQFDDQMRWMGHGVLVILQINPSTPQPQVPAIYLGQYNVNLLLVIPNTARMCKNRLFLKRPSNESKIKPDIHRIDE</sequence>
<evidence type="ECO:0000313" key="2">
    <source>
        <dbReference type="Proteomes" id="UP001374584"/>
    </source>
</evidence>
<dbReference type="EMBL" id="JAYMYR010000011">
    <property type="protein sequence ID" value="KAK7331984.1"/>
    <property type="molecule type" value="Genomic_DNA"/>
</dbReference>
<gene>
    <name evidence="1" type="ORF">VNO80_28730</name>
</gene>
<reference evidence="1 2" key="1">
    <citation type="submission" date="2024-01" db="EMBL/GenBank/DDBJ databases">
        <title>The genomes of 5 underutilized Papilionoideae crops provide insights into root nodulation and disease resistanc.</title>
        <authorList>
            <person name="Jiang F."/>
        </authorList>
    </citation>
    <scope>NUCLEOTIDE SEQUENCE [LARGE SCALE GENOMIC DNA]</scope>
    <source>
        <strain evidence="1">JINMINGXINNONG_FW02</strain>
        <tissue evidence="1">Leaves</tissue>
    </source>
</reference>
<dbReference type="Proteomes" id="UP001374584">
    <property type="component" value="Unassembled WGS sequence"/>
</dbReference>
<accession>A0AAN9QEA0</accession>
<keyword evidence="2" id="KW-1185">Reference proteome</keyword>
<protein>
    <submittedName>
        <fullName evidence="1">Uncharacterized protein</fullName>
    </submittedName>
</protein>
<proteinExistence type="predicted"/>
<organism evidence="1 2">
    <name type="scientific">Phaseolus coccineus</name>
    <name type="common">Scarlet runner bean</name>
    <name type="synonym">Phaseolus multiflorus</name>
    <dbReference type="NCBI Taxonomy" id="3886"/>
    <lineage>
        <taxon>Eukaryota</taxon>
        <taxon>Viridiplantae</taxon>
        <taxon>Streptophyta</taxon>
        <taxon>Embryophyta</taxon>
        <taxon>Tracheophyta</taxon>
        <taxon>Spermatophyta</taxon>
        <taxon>Magnoliopsida</taxon>
        <taxon>eudicotyledons</taxon>
        <taxon>Gunneridae</taxon>
        <taxon>Pentapetalae</taxon>
        <taxon>rosids</taxon>
        <taxon>fabids</taxon>
        <taxon>Fabales</taxon>
        <taxon>Fabaceae</taxon>
        <taxon>Papilionoideae</taxon>
        <taxon>50 kb inversion clade</taxon>
        <taxon>NPAAA clade</taxon>
        <taxon>indigoferoid/millettioid clade</taxon>
        <taxon>Phaseoleae</taxon>
        <taxon>Phaseolus</taxon>
    </lineage>
</organism>
<dbReference type="AlphaFoldDB" id="A0AAN9QEA0"/>